<comment type="function">
    <text evidence="4">Catalyzes the base-exchange of a guanine (G) residue with the queuine precursor 7-aminomethyl-7-deazaguanine (PreQ1) at position 34 (anticodon wobble position) in tRNAs with GU(N) anticodons (tRNA-Asp, -Asn, -His and -Tyr). Catalysis occurs through a double-displacement mechanism. The nucleophile active site attacks the C1' of nucleotide 34 to detach the guanine base from the RNA, forming a covalent enzyme-RNA intermediate. The proton acceptor active site deprotonates the incoming PreQ1, allowing a nucleophilic attack on the C1' of the ribose to form the product. After dissociation, two additional enzymatic reactions on the tRNA convert PreQ1 to queuine (Q), resulting in the hypermodified nucleoside queuosine (7-(((4,5-cis-dihydroxy-2-cyclopenten-1-yl)amino)methyl)-7-deazaguanosine).</text>
</comment>
<evidence type="ECO:0000313" key="7">
    <source>
        <dbReference type="Proteomes" id="UP000028926"/>
    </source>
</evidence>
<dbReference type="HAMAP" id="MF_00168">
    <property type="entry name" value="Q_tRNA_Tgt"/>
    <property type="match status" value="1"/>
</dbReference>
<protein>
    <recommendedName>
        <fullName evidence="4">Queuine tRNA-ribosyltransferase</fullName>
        <ecNumber evidence="4">2.4.2.29</ecNumber>
    </recommendedName>
    <alternativeName>
        <fullName evidence="4">Guanine insertion enzyme</fullName>
    </alternativeName>
    <alternativeName>
        <fullName evidence="4">tRNA-guanine transglycosylase</fullName>
    </alternativeName>
</protein>
<gene>
    <name evidence="4" type="primary">tgt</name>
    <name evidence="6" type="ORF">ID47_03350</name>
</gene>
<dbReference type="InterPro" id="IPR036511">
    <property type="entry name" value="TGT-like_sf"/>
</dbReference>
<feature type="binding site" evidence="4">
    <location>
        <position position="335"/>
    </location>
    <ligand>
        <name>Zn(2+)</name>
        <dbReference type="ChEBI" id="CHEBI:29105"/>
    </ligand>
</feature>
<feature type="domain" description="tRNA-guanine(15) transglycosylase-like" evidence="5">
    <location>
        <begin position="16"/>
        <end position="393"/>
    </location>
</feature>
<keyword evidence="4" id="KW-0671">Queuosine biosynthesis</keyword>
<evidence type="ECO:0000256" key="2">
    <source>
        <dbReference type="ARBA" id="ARBA00022679"/>
    </source>
</evidence>
<dbReference type="NCBIfam" id="TIGR00430">
    <property type="entry name" value="Q_tRNA_tgt"/>
    <property type="match status" value="1"/>
</dbReference>
<evidence type="ECO:0000259" key="5">
    <source>
        <dbReference type="Pfam" id="PF01702"/>
    </source>
</evidence>
<feature type="region of interest" description="RNA binding; important for wobble base 34 recognition" evidence="4">
    <location>
        <begin position="292"/>
        <end position="296"/>
    </location>
</feature>
<comment type="catalytic activity">
    <reaction evidence="4">
        <text>7-aminomethyl-7-carbaguanine + guanosine(34) in tRNA = 7-aminomethyl-7-carbaguanosine(34) in tRNA + guanine</text>
        <dbReference type="Rhea" id="RHEA:24104"/>
        <dbReference type="Rhea" id="RHEA-COMP:10341"/>
        <dbReference type="Rhea" id="RHEA-COMP:10342"/>
        <dbReference type="ChEBI" id="CHEBI:16235"/>
        <dbReference type="ChEBI" id="CHEBI:58703"/>
        <dbReference type="ChEBI" id="CHEBI:74269"/>
        <dbReference type="ChEBI" id="CHEBI:82833"/>
        <dbReference type="EC" id="2.4.2.29"/>
    </reaction>
</comment>
<keyword evidence="4" id="KW-0479">Metal-binding</keyword>
<dbReference type="HOGENOM" id="CLU_022060_0_2_5"/>
<feature type="binding site" evidence="4">
    <location>
        <position position="338"/>
    </location>
    <ligand>
        <name>Zn(2+)</name>
        <dbReference type="ChEBI" id="CHEBI:29105"/>
    </ligand>
</feature>
<dbReference type="GO" id="GO:0008479">
    <property type="term" value="F:tRNA-guanosine(34) queuine transglycosylase activity"/>
    <property type="evidence" value="ECO:0007669"/>
    <property type="project" value="UniProtKB-UniRule"/>
</dbReference>
<dbReference type="Gene3D" id="3.20.20.105">
    <property type="entry name" value="Queuine tRNA-ribosyltransferase-like"/>
    <property type="match status" value="1"/>
</dbReference>
<accession>A0A077AWH4</accession>
<dbReference type="KEGG" id="paca:ID47_03350"/>
<dbReference type="SUPFAM" id="SSF51713">
    <property type="entry name" value="tRNA-guanine transglycosylase"/>
    <property type="match status" value="1"/>
</dbReference>
<comment type="pathway">
    <text evidence="4">tRNA modification; tRNA-queuosine biosynthesis.</text>
</comment>
<sequence>MTKFSFTFHRPDPNSRARLGRLETPHGVVETPAFIFCATKAAIKGVTSEQMQAEGTQFILSNTYHLMLQPGSDIIHKAGGLHKFMGWKGPMLTDSGGFQIFSLGHGSVAEEIKGRRNSNRPRTMLKITEEGAKFKSYINGQTYLLTPERSVQIQRELGPDFVVVLDECTPFHVDKRYTARSMHMSHRWAVRSLEEFRRHDDDTQKLYGILQGGVYEDLRLEACDFVNNQDFFGHAVGGSLGASKSQMYDVVAMTMANLREDRPVHLLGIGGVQDIFNGVRHGIDTFDCVHPTRLARHGGALVRPENNPKPAREHIVLTNSQFREDYTPIEPDCSCHTCRNYTKAYLHHLLKAQELAAYTLITLHNVNFMNRLLAAVRQGIADKNLDTVEKSWVPEKT</sequence>
<comment type="cofactor">
    <cofactor evidence="4">
        <name>Zn(2+)</name>
        <dbReference type="ChEBI" id="CHEBI:29105"/>
    </cofactor>
    <text evidence="4">Binds 1 zinc ion per subunit.</text>
</comment>
<dbReference type="PANTHER" id="PTHR46499">
    <property type="entry name" value="QUEUINE TRNA-RIBOSYLTRANSFERASE"/>
    <property type="match status" value="1"/>
</dbReference>
<dbReference type="AlphaFoldDB" id="A0A077AWH4"/>
<feature type="binding site" evidence="4">
    <location>
        <position position="166"/>
    </location>
    <ligand>
        <name>substrate</name>
    </ligand>
</feature>
<comment type="subunit">
    <text evidence="4">Homodimer. Within each dimer, one monomer is responsible for RNA recognition and catalysis, while the other monomer binds to the replacement base PreQ1.</text>
</comment>
<organism evidence="6 7">
    <name type="scientific">Candidatus Odyssella acanthamoebae</name>
    <dbReference type="NCBI Taxonomy" id="91604"/>
    <lineage>
        <taxon>Bacteria</taxon>
        <taxon>Pseudomonadati</taxon>
        <taxon>Pseudomonadota</taxon>
        <taxon>Alphaproteobacteria</taxon>
        <taxon>Holosporales</taxon>
        <taxon>Candidatus Paracaedibacteraceae</taxon>
        <taxon>Candidatus Odyssella</taxon>
    </lineage>
</organism>
<feature type="binding site" evidence="4">
    <location>
        <position position="364"/>
    </location>
    <ligand>
        <name>Zn(2+)</name>
        <dbReference type="ChEBI" id="CHEBI:29105"/>
    </ligand>
</feature>
<keyword evidence="1 4" id="KW-0328">Glycosyltransferase</keyword>
<feature type="active site" description="Proton acceptor" evidence="4">
    <location>
        <position position="94"/>
    </location>
</feature>
<evidence type="ECO:0000256" key="4">
    <source>
        <dbReference type="HAMAP-Rule" id="MF_00168"/>
    </source>
</evidence>
<dbReference type="EC" id="2.4.2.29" evidence="4"/>
<dbReference type="Pfam" id="PF01702">
    <property type="entry name" value="TGT"/>
    <property type="match status" value="1"/>
</dbReference>
<comment type="similarity">
    <text evidence="4">Belongs to the queuine tRNA-ribosyltransferase family.</text>
</comment>
<reference evidence="6 7" key="1">
    <citation type="submission" date="2014-07" db="EMBL/GenBank/DDBJ databases">
        <title>Comparative genomic insights into amoeba endosymbionts belonging to the families of Holosporaceae and Candidatus Midichloriaceae within Rickettsiales.</title>
        <authorList>
            <person name="Wang Z."/>
            <person name="Wu M."/>
        </authorList>
    </citation>
    <scope>NUCLEOTIDE SEQUENCE [LARGE SCALE GENOMIC DNA]</scope>
    <source>
        <strain evidence="6">PRA3</strain>
    </source>
</reference>
<feature type="binding site" evidence="4">
    <location>
        <position position="211"/>
    </location>
    <ligand>
        <name>substrate</name>
    </ligand>
</feature>
<dbReference type="InterPro" id="IPR002616">
    <property type="entry name" value="tRNA_ribo_trans-like"/>
</dbReference>
<dbReference type="NCBIfam" id="TIGR00449">
    <property type="entry name" value="tgt_general"/>
    <property type="match status" value="1"/>
</dbReference>
<keyword evidence="3 4" id="KW-0819">tRNA processing</keyword>
<proteinExistence type="inferred from homology"/>
<dbReference type="InterPro" id="IPR050076">
    <property type="entry name" value="ArchSynthase1/Queuine_TRR"/>
</dbReference>
<feature type="binding site" evidence="4">
    <location>
        <position position="238"/>
    </location>
    <ligand>
        <name>substrate</name>
    </ligand>
</feature>
<dbReference type="GO" id="GO:0046872">
    <property type="term" value="F:metal ion binding"/>
    <property type="evidence" value="ECO:0007669"/>
    <property type="project" value="UniProtKB-KW"/>
</dbReference>
<keyword evidence="2 4" id="KW-0808">Transferase</keyword>
<dbReference type="RefSeq" id="WP_038463764.1">
    <property type="nucleotide sequence ID" value="NZ_CP008941.1"/>
</dbReference>
<dbReference type="EMBL" id="CP008941">
    <property type="protein sequence ID" value="AIK95983.1"/>
    <property type="molecule type" value="Genomic_DNA"/>
</dbReference>
<feature type="binding site" evidence="4">
    <location>
        <position position="333"/>
    </location>
    <ligand>
        <name>Zn(2+)</name>
        <dbReference type="ChEBI" id="CHEBI:29105"/>
    </ligand>
</feature>
<dbReference type="eggNOG" id="COG0343">
    <property type="taxonomic scope" value="Bacteria"/>
</dbReference>
<dbReference type="InterPro" id="IPR004803">
    <property type="entry name" value="TGT"/>
</dbReference>
<evidence type="ECO:0000256" key="3">
    <source>
        <dbReference type="ARBA" id="ARBA00022694"/>
    </source>
</evidence>
<dbReference type="UniPathway" id="UPA00392"/>
<evidence type="ECO:0000256" key="1">
    <source>
        <dbReference type="ARBA" id="ARBA00022676"/>
    </source>
</evidence>
<feature type="region of interest" description="RNA binding" evidence="4">
    <location>
        <begin position="268"/>
        <end position="274"/>
    </location>
</feature>
<keyword evidence="7" id="KW-1185">Reference proteome</keyword>
<feature type="binding site" evidence="4">
    <location>
        <begin position="94"/>
        <end position="98"/>
    </location>
    <ligand>
        <name>substrate</name>
    </ligand>
</feature>
<keyword evidence="4" id="KW-0862">Zinc</keyword>
<name>A0A077AWH4_9PROT</name>
<dbReference type="GO" id="GO:0008616">
    <property type="term" value="P:tRNA queuosine(34) biosynthetic process"/>
    <property type="evidence" value="ECO:0007669"/>
    <property type="project" value="UniProtKB-UniRule"/>
</dbReference>
<dbReference type="OrthoDB" id="9805417at2"/>
<dbReference type="PANTHER" id="PTHR46499:SF1">
    <property type="entry name" value="QUEUINE TRNA-RIBOSYLTRANSFERASE"/>
    <property type="match status" value="1"/>
</dbReference>
<dbReference type="GO" id="GO:0005737">
    <property type="term" value="C:cytoplasm"/>
    <property type="evidence" value="ECO:0007669"/>
    <property type="project" value="TreeGrafter"/>
</dbReference>
<evidence type="ECO:0000313" key="6">
    <source>
        <dbReference type="EMBL" id="AIK95983.1"/>
    </source>
</evidence>
<dbReference type="STRING" id="91604.ID47_03350"/>
<dbReference type="Proteomes" id="UP000028926">
    <property type="component" value="Chromosome"/>
</dbReference>
<feature type="active site" description="Nucleophile" evidence="4">
    <location>
        <position position="287"/>
    </location>
</feature>